<dbReference type="PROSITE" id="PS00237">
    <property type="entry name" value="G_PROTEIN_RECEP_F1_1"/>
    <property type="match status" value="1"/>
</dbReference>
<evidence type="ECO:0000256" key="2">
    <source>
        <dbReference type="ARBA" id="ARBA00022692"/>
    </source>
</evidence>
<dbReference type="Pfam" id="PF00001">
    <property type="entry name" value="7tm_1"/>
    <property type="match status" value="1"/>
</dbReference>
<evidence type="ECO:0000259" key="11">
    <source>
        <dbReference type="PROSITE" id="PS50262"/>
    </source>
</evidence>
<dbReference type="Gene3D" id="1.20.1070.10">
    <property type="entry name" value="Rhodopsin 7-helix transmembrane proteins"/>
    <property type="match status" value="1"/>
</dbReference>
<dbReference type="PANTHER" id="PTHR11334:SF65">
    <property type="entry name" value="MAS-RELATED G-PROTEIN COUPLED RECEPTOR MEMBER D"/>
    <property type="match status" value="1"/>
</dbReference>
<dbReference type="InterPro" id="IPR000276">
    <property type="entry name" value="GPCR_Rhodpsn"/>
</dbReference>
<feature type="transmembrane region" description="Helical" evidence="10">
    <location>
        <begin position="225"/>
        <end position="250"/>
    </location>
</feature>
<comment type="subcellular location">
    <subcellularLocation>
        <location evidence="1">Membrane</location>
        <topology evidence="1">Multi-pass membrane protein</topology>
    </subcellularLocation>
</comment>
<dbReference type="OrthoDB" id="9896011at2759"/>
<feature type="transmembrane region" description="Helical" evidence="10">
    <location>
        <begin position="26"/>
        <end position="56"/>
    </location>
</feature>
<evidence type="ECO:0000256" key="8">
    <source>
        <dbReference type="RuleBase" id="RU000688"/>
    </source>
</evidence>
<feature type="transmembrane region" description="Helical" evidence="10">
    <location>
        <begin position="63"/>
        <end position="87"/>
    </location>
</feature>
<dbReference type="Proteomes" id="UP000812440">
    <property type="component" value="Chromosome 6"/>
</dbReference>
<dbReference type="GO" id="GO:0004930">
    <property type="term" value="F:G protein-coupled receptor activity"/>
    <property type="evidence" value="ECO:0007669"/>
    <property type="project" value="UniProtKB-KW"/>
</dbReference>
<evidence type="ECO:0000313" key="12">
    <source>
        <dbReference type="EMBL" id="KAG8442435.1"/>
    </source>
</evidence>
<keyword evidence="2 8" id="KW-0812">Transmembrane</keyword>
<feature type="domain" description="G-protein coupled receptors family 1 profile" evidence="11">
    <location>
        <begin position="46"/>
        <end position="283"/>
    </location>
</feature>
<keyword evidence="13" id="KW-1185">Reference proteome</keyword>
<evidence type="ECO:0000256" key="9">
    <source>
        <dbReference type="SAM" id="MobiDB-lite"/>
    </source>
</evidence>
<reference evidence="12" key="1">
    <citation type="thesis" date="2020" institute="ProQuest LLC" country="789 East Eisenhower Parkway, Ann Arbor, MI, USA">
        <title>Comparative Genomics and Chromosome Evolution.</title>
        <authorList>
            <person name="Mudd A.B."/>
        </authorList>
    </citation>
    <scope>NUCLEOTIDE SEQUENCE</scope>
    <source>
        <strain evidence="12">Female2</strain>
        <tissue evidence="12">Blood</tissue>
    </source>
</reference>
<dbReference type="InterPro" id="IPR017452">
    <property type="entry name" value="GPCR_Rhodpsn_7TM"/>
</dbReference>
<feature type="region of interest" description="Disordered" evidence="9">
    <location>
        <begin position="317"/>
        <end position="340"/>
    </location>
</feature>
<dbReference type="FunFam" id="1.20.1070.10:FF:000533">
    <property type="entry name" value="MAS1 proto-oncogene-like, G protein-coupled receptor"/>
    <property type="match status" value="1"/>
</dbReference>
<evidence type="ECO:0000256" key="3">
    <source>
        <dbReference type="ARBA" id="ARBA00022989"/>
    </source>
</evidence>
<evidence type="ECO:0000256" key="4">
    <source>
        <dbReference type="ARBA" id="ARBA00023040"/>
    </source>
</evidence>
<evidence type="ECO:0000256" key="6">
    <source>
        <dbReference type="ARBA" id="ARBA00023170"/>
    </source>
</evidence>
<evidence type="ECO:0000256" key="7">
    <source>
        <dbReference type="ARBA" id="ARBA00023224"/>
    </source>
</evidence>
<name>A0A8T2JAZ9_9PIPI</name>
<dbReference type="GO" id="GO:0005886">
    <property type="term" value="C:plasma membrane"/>
    <property type="evidence" value="ECO:0007669"/>
    <property type="project" value="TreeGrafter"/>
</dbReference>
<protein>
    <recommendedName>
        <fullName evidence="11">G-protein coupled receptors family 1 profile domain-containing protein</fullName>
    </recommendedName>
</protein>
<feature type="transmembrane region" description="Helical" evidence="10">
    <location>
        <begin position="187"/>
        <end position="213"/>
    </location>
</feature>
<comment type="caution">
    <text evidence="12">The sequence shown here is derived from an EMBL/GenBank/DDBJ whole genome shotgun (WGS) entry which is preliminary data.</text>
</comment>
<evidence type="ECO:0000256" key="10">
    <source>
        <dbReference type="SAM" id="Phobius"/>
    </source>
</evidence>
<feature type="transmembrane region" description="Helical" evidence="10">
    <location>
        <begin position="262"/>
        <end position="286"/>
    </location>
</feature>
<evidence type="ECO:0000256" key="5">
    <source>
        <dbReference type="ARBA" id="ARBA00023136"/>
    </source>
</evidence>
<dbReference type="EMBL" id="JAACNH010000005">
    <property type="protein sequence ID" value="KAG8442435.1"/>
    <property type="molecule type" value="Genomic_DNA"/>
</dbReference>
<evidence type="ECO:0000313" key="13">
    <source>
        <dbReference type="Proteomes" id="UP000812440"/>
    </source>
</evidence>
<keyword evidence="6 8" id="KW-0675">Receptor</keyword>
<proteinExistence type="inferred from homology"/>
<feature type="compositionally biased region" description="Basic and acidic residues" evidence="9">
    <location>
        <begin position="327"/>
        <end position="340"/>
    </location>
</feature>
<evidence type="ECO:0000256" key="1">
    <source>
        <dbReference type="ARBA" id="ARBA00004141"/>
    </source>
</evidence>
<dbReference type="SUPFAM" id="SSF81321">
    <property type="entry name" value="Family A G protein-coupled receptor-like"/>
    <property type="match status" value="1"/>
</dbReference>
<keyword evidence="3 10" id="KW-1133">Transmembrane helix</keyword>
<accession>A0A8T2JAZ9</accession>
<comment type="similarity">
    <text evidence="8">Belongs to the G-protein coupled receptor 1 family.</text>
</comment>
<gene>
    <name evidence="12" type="ORF">GDO86_011279</name>
</gene>
<dbReference type="PRINTS" id="PR02108">
    <property type="entry name" value="MRGPCRFAMILY"/>
</dbReference>
<organism evidence="12 13">
    <name type="scientific">Hymenochirus boettgeri</name>
    <name type="common">Congo dwarf clawed frog</name>
    <dbReference type="NCBI Taxonomy" id="247094"/>
    <lineage>
        <taxon>Eukaryota</taxon>
        <taxon>Metazoa</taxon>
        <taxon>Chordata</taxon>
        <taxon>Craniata</taxon>
        <taxon>Vertebrata</taxon>
        <taxon>Euteleostomi</taxon>
        <taxon>Amphibia</taxon>
        <taxon>Batrachia</taxon>
        <taxon>Anura</taxon>
        <taxon>Pipoidea</taxon>
        <taxon>Pipidae</taxon>
        <taxon>Pipinae</taxon>
        <taxon>Hymenochirus</taxon>
    </lineage>
</organism>
<keyword evidence="7 8" id="KW-0807">Transducer</keyword>
<keyword evidence="5 10" id="KW-0472">Membrane</keyword>
<dbReference type="PRINTS" id="PR00237">
    <property type="entry name" value="GPCRRHODOPSN"/>
</dbReference>
<dbReference type="PANTHER" id="PTHR11334">
    <property type="entry name" value="MAS-RELATED G-PROTEIN COUPLED RECEPTOR"/>
    <property type="match status" value="1"/>
</dbReference>
<dbReference type="AlphaFoldDB" id="A0A8T2JAZ9"/>
<sequence>MAQISTDNNTLDSNYTIEGGFGPYDFIHLTIVSAVGIGLCLTGFIGNVIVFWYLFFRIQRNKYTVYIINLAVADFICLLFIALLLMVNINTLIGKHPAFKGKEHLDPFLKIIYDFSFYSGMFLLTAISMERSITVCFPIWCRCHRPKNLSAIMCSCLWSVGATESLIKNLACPDEFEIQTPACTGVQIMTFVLNLCICLPLMIISSLILLITIKRIFRQRYPPRLYIIIISAVFVFTLSVTPITLLWFLMYFKFSQSPVLIVGHYFASMYCTALNSTTNPYIYFIVGRKWKQKSHHSIHDALQRVFKAEEEGNKNLTCEKMNSSSVESRKTESSLSNSEK</sequence>
<feature type="non-terminal residue" evidence="12">
    <location>
        <position position="1"/>
    </location>
</feature>
<dbReference type="InterPro" id="IPR026234">
    <property type="entry name" value="MRGPCRFAMILY"/>
</dbReference>
<keyword evidence="4 8" id="KW-0297">G-protein coupled receptor</keyword>
<dbReference type="PROSITE" id="PS50262">
    <property type="entry name" value="G_PROTEIN_RECEP_F1_2"/>
    <property type="match status" value="1"/>
</dbReference>